<dbReference type="Proteomes" id="UP000324222">
    <property type="component" value="Unassembled WGS sequence"/>
</dbReference>
<evidence type="ECO:0000256" key="1">
    <source>
        <dbReference type="SAM" id="MobiDB-lite"/>
    </source>
</evidence>
<evidence type="ECO:0000313" key="3">
    <source>
        <dbReference type="Proteomes" id="UP000324222"/>
    </source>
</evidence>
<reference evidence="2 3" key="1">
    <citation type="submission" date="2019-05" db="EMBL/GenBank/DDBJ databases">
        <title>Another draft genome of Portunus trituberculatus and its Hox gene families provides insights of decapod evolution.</title>
        <authorList>
            <person name="Jeong J.-H."/>
            <person name="Song I."/>
            <person name="Kim S."/>
            <person name="Choi T."/>
            <person name="Kim D."/>
            <person name="Ryu S."/>
            <person name="Kim W."/>
        </authorList>
    </citation>
    <scope>NUCLEOTIDE SEQUENCE [LARGE SCALE GENOMIC DNA]</scope>
    <source>
        <tissue evidence="2">Muscle</tissue>
    </source>
</reference>
<evidence type="ECO:0000313" key="2">
    <source>
        <dbReference type="EMBL" id="MPC33073.1"/>
    </source>
</evidence>
<keyword evidence="3" id="KW-1185">Reference proteome</keyword>
<protein>
    <submittedName>
        <fullName evidence="2">Uncharacterized protein</fullName>
    </submittedName>
</protein>
<feature type="region of interest" description="Disordered" evidence="1">
    <location>
        <begin position="54"/>
        <end position="79"/>
    </location>
</feature>
<gene>
    <name evidence="2" type="ORF">E2C01_026413</name>
</gene>
<sequence length="79" mass="8516">MFASVMHNALVRDTNPVCSPRCISLCNLHLYPPPPPSTSCSPAPTRFALTAHRPSLLTHASSQEPLPPLCSRPLGGSRR</sequence>
<comment type="caution">
    <text evidence="2">The sequence shown here is derived from an EMBL/GenBank/DDBJ whole genome shotgun (WGS) entry which is preliminary data.</text>
</comment>
<dbReference type="EMBL" id="VSRR010002754">
    <property type="protein sequence ID" value="MPC33073.1"/>
    <property type="molecule type" value="Genomic_DNA"/>
</dbReference>
<dbReference type="AlphaFoldDB" id="A0A5B7EJ38"/>
<name>A0A5B7EJ38_PORTR</name>
<accession>A0A5B7EJ38</accession>
<proteinExistence type="predicted"/>
<organism evidence="2 3">
    <name type="scientific">Portunus trituberculatus</name>
    <name type="common">Swimming crab</name>
    <name type="synonym">Neptunus trituberculatus</name>
    <dbReference type="NCBI Taxonomy" id="210409"/>
    <lineage>
        <taxon>Eukaryota</taxon>
        <taxon>Metazoa</taxon>
        <taxon>Ecdysozoa</taxon>
        <taxon>Arthropoda</taxon>
        <taxon>Crustacea</taxon>
        <taxon>Multicrustacea</taxon>
        <taxon>Malacostraca</taxon>
        <taxon>Eumalacostraca</taxon>
        <taxon>Eucarida</taxon>
        <taxon>Decapoda</taxon>
        <taxon>Pleocyemata</taxon>
        <taxon>Brachyura</taxon>
        <taxon>Eubrachyura</taxon>
        <taxon>Portunoidea</taxon>
        <taxon>Portunidae</taxon>
        <taxon>Portuninae</taxon>
        <taxon>Portunus</taxon>
    </lineage>
</organism>